<keyword evidence="2" id="KW-1185">Reference proteome</keyword>
<comment type="caution">
    <text evidence="1">The sequence shown here is derived from an EMBL/GenBank/DDBJ whole genome shotgun (WGS) entry which is preliminary data.</text>
</comment>
<dbReference type="EMBL" id="JAPDRK010000006">
    <property type="protein sequence ID" value="KAJ9611562.1"/>
    <property type="molecule type" value="Genomic_DNA"/>
</dbReference>
<dbReference type="PANTHER" id="PTHR40788">
    <property type="entry name" value="CLR5 DOMAIN-CONTAINING PROTEIN-RELATED"/>
    <property type="match status" value="1"/>
</dbReference>
<protein>
    <submittedName>
        <fullName evidence="1">Uncharacterized protein</fullName>
    </submittedName>
</protein>
<accession>A0AA38XDR6</accession>
<organism evidence="1 2">
    <name type="scientific">Cladophialophora chaetospira</name>
    <dbReference type="NCBI Taxonomy" id="386627"/>
    <lineage>
        <taxon>Eukaryota</taxon>
        <taxon>Fungi</taxon>
        <taxon>Dikarya</taxon>
        <taxon>Ascomycota</taxon>
        <taxon>Pezizomycotina</taxon>
        <taxon>Eurotiomycetes</taxon>
        <taxon>Chaetothyriomycetidae</taxon>
        <taxon>Chaetothyriales</taxon>
        <taxon>Herpotrichiellaceae</taxon>
        <taxon>Cladophialophora</taxon>
    </lineage>
</organism>
<evidence type="ECO:0000313" key="2">
    <source>
        <dbReference type="Proteomes" id="UP001172673"/>
    </source>
</evidence>
<name>A0AA38XDR6_9EURO</name>
<evidence type="ECO:0000313" key="1">
    <source>
        <dbReference type="EMBL" id="KAJ9611562.1"/>
    </source>
</evidence>
<reference evidence="1" key="1">
    <citation type="submission" date="2022-10" db="EMBL/GenBank/DDBJ databases">
        <title>Culturing micro-colonial fungi from biological soil crusts in the Mojave desert and describing Neophaeococcomyces mojavensis, and introducing the new genera and species Taxawa tesnikishii.</title>
        <authorList>
            <person name="Kurbessoian T."/>
            <person name="Stajich J.E."/>
        </authorList>
    </citation>
    <scope>NUCLEOTIDE SEQUENCE</scope>
    <source>
        <strain evidence="1">TK_41</strain>
    </source>
</reference>
<sequence>MPTDTPTRPIDLQEATRLSTVFVDRIFEAWTKLNEIVPNREALIRKKWRKKTKQRREKVLREAWPNIPQGHASHLPILLAALQERSISSEEVGTLRWPNINLEDLVQPELLATYLGSRARNLPHVFAHEDQHTVLAARSAGAFEPISLPDCTMLLIGQATRETYGRILSFEDDMNATTSTSTESILTPD</sequence>
<gene>
    <name evidence="1" type="ORF">H2200_004746</name>
</gene>
<dbReference type="AlphaFoldDB" id="A0AA38XDR6"/>
<dbReference type="Proteomes" id="UP001172673">
    <property type="component" value="Unassembled WGS sequence"/>
</dbReference>
<proteinExistence type="predicted"/>
<dbReference type="PANTHER" id="PTHR40788:SF2">
    <property type="entry name" value="CLR5 DOMAIN-CONTAINING PROTEIN"/>
    <property type="match status" value="1"/>
</dbReference>